<keyword evidence="1" id="KW-1133">Transmembrane helix</keyword>
<reference evidence="2 5" key="2">
    <citation type="submission" date="2019-09" db="EMBL/GenBank/DDBJ databases">
        <title>Draft genome sequences of 48 bacterial type strains from the CCUG.</title>
        <authorList>
            <person name="Tunovic T."/>
            <person name="Pineiro-Iglesias B."/>
            <person name="Unosson C."/>
            <person name="Inganas E."/>
            <person name="Ohlen M."/>
            <person name="Cardew S."/>
            <person name="Jensie-Markopoulos S."/>
            <person name="Salva-Serra F."/>
            <person name="Jaen-Luchoro D."/>
            <person name="Karlsson R."/>
            <person name="Svensson-Stadler L."/>
            <person name="Chun J."/>
            <person name="Moore E."/>
        </authorList>
    </citation>
    <scope>NUCLEOTIDE SEQUENCE [LARGE SCALE GENOMIC DNA]</scope>
    <source>
        <strain evidence="2 5">CCUG 65686</strain>
    </source>
</reference>
<reference evidence="3 4" key="1">
    <citation type="submission" date="2015-11" db="EMBL/GenBank/DDBJ databases">
        <title>Expanding the genomic diversity of Burkholderia species for the development of highly accurate diagnostics.</title>
        <authorList>
            <person name="Sahl J."/>
            <person name="Keim P."/>
            <person name="Wagner D."/>
        </authorList>
    </citation>
    <scope>NUCLEOTIDE SEQUENCE [LARGE SCALE GENOMIC DNA]</scope>
    <source>
        <strain evidence="3 4">MSMB1960WGS</strain>
    </source>
</reference>
<dbReference type="Proteomes" id="UP000068603">
    <property type="component" value="Unassembled WGS sequence"/>
</dbReference>
<evidence type="ECO:0000256" key="1">
    <source>
        <dbReference type="SAM" id="Phobius"/>
    </source>
</evidence>
<dbReference type="InterPro" id="IPR007047">
    <property type="entry name" value="Flp_Fap"/>
</dbReference>
<accession>A0A104R2P1</accession>
<dbReference type="AlphaFoldDB" id="A0A104R2P1"/>
<name>A0A104R2P1_9BURK</name>
<keyword evidence="1" id="KW-0472">Membrane</keyword>
<organism evidence="3">
    <name type="scientific">Burkholderia stagnalis</name>
    <dbReference type="NCBI Taxonomy" id="1503054"/>
    <lineage>
        <taxon>Bacteria</taxon>
        <taxon>Pseudomonadati</taxon>
        <taxon>Pseudomonadota</taxon>
        <taxon>Betaproteobacteria</taxon>
        <taxon>Burkholderiales</taxon>
        <taxon>Burkholderiaceae</taxon>
        <taxon>Burkholderia</taxon>
        <taxon>Burkholderia cepacia complex</taxon>
    </lineage>
</organism>
<dbReference type="EMBL" id="LPHB01000056">
    <property type="protein sequence ID" value="KWA59220.1"/>
    <property type="molecule type" value="Genomic_DNA"/>
</dbReference>
<dbReference type="STRING" id="1503054.WT74_23490"/>
<dbReference type="KEGG" id="bstg:WT74_23490"/>
<evidence type="ECO:0000313" key="2">
    <source>
        <dbReference type="EMBL" id="KAB0632813.1"/>
    </source>
</evidence>
<dbReference type="Pfam" id="PF04964">
    <property type="entry name" value="Flp_Fap"/>
    <property type="match status" value="1"/>
</dbReference>
<feature type="transmembrane region" description="Helical" evidence="1">
    <location>
        <begin position="21"/>
        <end position="41"/>
    </location>
</feature>
<evidence type="ECO:0000313" key="3">
    <source>
        <dbReference type="EMBL" id="KWA59220.1"/>
    </source>
</evidence>
<dbReference type="RefSeq" id="WP_059566038.1">
    <property type="nucleotide sequence ID" value="NZ_CABVPM010000132.1"/>
</dbReference>
<sequence length="60" mass="6348">MQTGKNAVSKWIEDERGVTSIEYALLGSLIAMAIVFAVMSLGTSLGNLYQDVAARITAAT</sequence>
<dbReference type="GeneID" id="93056649"/>
<protein>
    <submittedName>
        <fullName evidence="2">Flp family type IVb pilin</fullName>
    </submittedName>
</protein>
<evidence type="ECO:0000313" key="5">
    <source>
        <dbReference type="Proteomes" id="UP000473470"/>
    </source>
</evidence>
<keyword evidence="1" id="KW-0812">Transmembrane</keyword>
<gene>
    <name evidence="2" type="ORF">F7R25_32050</name>
    <name evidence="3" type="ORF">WT44_21095</name>
</gene>
<comment type="caution">
    <text evidence="3">The sequence shown here is derived from an EMBL/GenBank/DDBJ whole genome shotgun (WGS) entry which is preliminary data.</text>
</comment>
<dbReference type="EMBL" id="VZOK01000079">
    <property type="protein sequence ID" value="KAB0632813.1"/>
    <property type="molecule type" value="Genomic_DNA"/>
</dbReference>
<dbReference type="Proteomes" id="UP000473470">
    <property type="component" value="Unassembled WGS sequence"/>
</dbReference>
<evidence type="ECO:0000313" key="4">
    <source>
        <dbReference type="Proteomes" id="UP000068603"/>
    </source>
</evidence>
<proteinExistence type="predicted"/>